<keyword evidence="2" id="KW-1185">Reference proteome</keyword>
<gene>
    <name evidence="1" type="ORF">DPMN_013447</name>
</gene>
<name>A0A9D4S3S8_DREPO</name>
<dbReference type="AlphaFoldDB" id="A0A9D4S3S8"/>
<comment type="caution">
    <text evidence="1">The sequence shown here is derived from an EMBL/GenBank/DDBJ whole genome shotgun (WGS) entry which is preliminary data.</text>
</comment>
<proteinExistence type="predicted"/>
<reference evidence="1" key="2">
    <citation type="submission" date="2020-11" db="EMBL/GenBank/DDBJ databases">
        <authorList>
            <person name="McCartney M.A."/>
            <person name="Auch B."/>
            <person name="Kono T."/>
            <person name="Mallez S."/>
            <person name="Becker A."/>
            <person name="Gohl D.M."/>
            <person name="Silverstein K.A.T."/>
            <person name="Koren S."/>
            <person name="Bechman K.B."/>
            <person name="Herman A."/>
            <person name="Abrahante J.E."/>
            <person name="Garbe J."/>
        </authorList>
    </citation>
    <scope>NUCLEOTIDE SEQUENCE</scope>
    <source>
        <strain evidence="1">Duluth1</strain>
        <tissue evidence="1">Whole animal</tissue>
    </source>
</reference>
<protein>
    <submittedName>
        <fullName evidence="1">Uncharacterized protein</fullName>
    </submittedName>
</protein>
<dbReference type="Proteomes" id="UP000828390">
    <property type="component" value="Unassembled WGS sequence"/>
</dbReference>
<evidence type="ECO:0000313" key="1">
    <source>
        <dbReference type="EMBL" id="KAH3889393.1"/>
    </source>
</evidence>
<reference evidence="1" key="1">
    <citation type="journal article" date="2019" name="bioRxiv">
        <title>The Genome of the Zebra Mussel, Dreissena polymorpha: A Resource for Invasive Species Research.</title>
        <authorList>
            <person name="McCartney M.A."/>
            <person name="Auch B."/>
            <person name="Kono T."/>
            <person name="Mallez S."/>
            <person name="Zhang Y."/>
            <person name="Obille A."/>
            <person name="Becker A."/>
            <person name="Abrahante J.E."/>
            <person name="Garbe J."/>
            <person name="Badalamenti J.P."/>
            <person name="Herman A."/>
            <person name="Mangelson H."/>
            <person name="Liachko I."/>
            <person name="Sullivan S."/>
            <person name="Sone E.D."/>
            <person name="Koren S."/>
            <person name="Silverstein K.A.T."/>
            <person name="Beckman K.B."/>
            <person name="Gohl D.M."/>
        </authorList>
    </citation>
    <scope>NUCLEOTIDE SEQUENCE</scope>
    <source>
        <strain evidence="1">Duluth1</strain>
        <tissue evidence="1">Whole animal</tissue>
    </source>
</reference>
<sequence>MVKSMSAPCWLKKVSPIYIPMSGQHQAVLHSRSRADIHTNVGPTSSRVALLISGRCNYRCRADIHTDVGPTLRRVALPLSGRCNYRCRADIEINIGPISDRFKMFAGYRPLHEVFMVRPAPVTFQGKNINFEPK</sequence>
<evidence type="ECO:0000313" key="2">
    <source>
        <dbReference type="Proteomes" id="UP000828390"/>
    </source>
</evidence>
<dbReference type="EMBL" id="JAIWYP010000001">
    <property type="protein sequence ID" value="KAH3889393.1"/>
    <property type="molecule type" value="Genomic_DNA"/>
</dbReference>
<accession>A0A9D4S3S8</accession>
<organism evidence="1 2">
    <name type="scientific">Dreissena polymorpha</name>
    <name type="common">Zebra mussel</name>
    <name type="synonym">Mytilus polymorpha</name>
    <dbReference type="NCBI Taxonomy" id="45954"/>
    <lineage>
        <taxon>Eukaryota</taxon>
        <taxon>Metazoa</taxon>
        <taxon>Spiralia</taxon>
        <taxon>Lophotrochozoa</taxon>
        <taxon>Mollusca</taxon>
        <taxon>Bivalvia</taxon>
        <taxon>Autobranchia</taxon>
        <taxon>Heteroconchia</taxon>
        <taxon>Euheterodonta</taxon>
        <taxon>Imparidentia</taxon>
        <taxon>Neoheterodontei</taxon>
        <taxon>Myida</taxon>
        <taxon>Dreissenoidea</taxon>
        <taxon>Dreissenidae</taxon>
        <taxon>Dreissena</taxon>
    </lineage>
</organism>